<feature type="compositionally biased region" description="Polar residues" evidence="3">
    <location>
        <begin position="755"/>
        <end position="771"/>
    </location>
</feature>
<dbReference type="CDD" id="cd03485">
    <property type="entry name" value="MutL_Trans_hPMS_1_like"/>
    <property type="match status" value="1"/>
</dbReference>
<dbReference type="Gene3D" id="3.30.230.10">
    <property type="match status" value="1"/>
</dbReference>
<evidence type="ECO:0000259" key="4">
    <source>
        <dbReference type="SMART" id="SM01340"/>
    </source>
</evidence>
<dbReference type="InterPro" id="IPR036890">
    <property type="entry name" value="HATPase_C_sf"/>
</dbReference>
<evidence type="ECO:0000256" key="3">
    <source>
        <dbReference type="SAM" id="MobiDB-lite"/>
    </source>
</evidence>
<dbReference type="SUPFAM" id="SSF55874">
    <property type="entry name" value="ATPase domain of HSP90 chaperone/DNA topoisomerase II/histidine kinase"/>
    <property type="match status" value="1"/>
</dbReference>
<feature type="compositionally biased region" description="Low complexity" evidence="3">
    <location>
        <begin position="498"/>
        <end position="509"/>
    </location>
</feature>
<dbReference type="InterPro" id="IPR020568">
    <property type="entry name" value="Ribosomal_Su5_D2-typ_SF"/>
</dbReference>
<feature type="compositionally biased region" description="Polar residues" evidence="3">
    <location>
        <begin position="472"/>
        <end position="497"/>
    </location>
</feature>
<dbReference type="PROSITE" id="PS00058">
    <property type="entry name" value="DNA_MISMATCH_REPAIR_1"/>
    <property type="match status" value="1"/>
</dbReference>
<sequence>MPIEALPPATTRLIGSAQVLTDPSSVVKELIDNALDARATSISVEIAANTIDVIQARDNGHGIAPDDRAMVCRRYCTSKIREFDDLRRVGGSVLGFRGEALASLAEMSGSLSVMTRVEGEACAVNLKIGRAGEVEAQEKASHPVGTTVRAVDFFKGIPVRRQAALKHSTRYLAKIKRIMQAYALCRPTVRLSLRVLKAKNDKGNWVYAPKQGAGVDDAAFKVVGRDCAAQCSWSVLESHGFTMQAFLPKSDADSGKISGIGQFLSVDSRPVSGTRETLKKVVTMFKEKLRKGNPKPDNLKDPFLYLNIVCPPDSYDPNVEPAKDDVLFDNEANVLAAAEELFLTCYPQPSLDAAQSGLGVQSREASPPMERQKETIIEVFEDTSNVVHTPAGGRRPWRSNMYGHDEEDLAIADDRPHSVQEEDGHTEQNARSVEVSNPWIIAKMTAFAPKKRPTPLNNGQLMTPLRERSGAEINSSSPIRTAGRMQSRTQAPFTPQPSSSAANIGSGSSQGEVLHQPIQRPASPQPHHDVSDDEVSLLSARQPSIQPRNDFVTARELPLGTPLDAIPDAASRPRRLAPRKQPQDVNKPFTSPLNDLLDVWFKTGSSTQTLRPRGQPGKRGRPAAAQPFWTPRSQAHNAADALVDRISSSDARNNRDIRDFVTVDQLVSAGPRWSDEPSTVAPTDDADMLLQPSLAQVAEKGSRLMSRAQPSVSRRQRRISDSPVTTVDEVDAEFQRHLDGSTVHRRPALAEGPQHTVSTSIESGLQVTGEQPTDAPQRKRRRTTDGGLQRSKSANLPLERVPAKFRVQDLVLRILASTSSIFDGLQRNGSVANSVDWNLPPDTAYNAFAIPPTSSELHAWTSRLTALLDKSYPGQEMDGSVEQVLSAAISRHMNDHVAVDST</sequence>
<reference evidence="5" key="1">
    <citation type="submission" date="2022-10" db="EMBL/GenBank/DDBJ databases">
        <title>Culturing micro-colonial fungi from biological soil crusts in the Mojave desert and describing Neophaeococcomyces mojavensis, and introducing the new genera and species Taxawa tesnikishii.</title>
        <authorList>
            <person name="Kurbessoian T."/>
            <person name="Stajich J.E."/>
        </authorList>
    </citation>
    <scope>NUCLEOTIDE SEQUENCE</scope>
    <source>
        <strain evidence="5">TK_1</strain>
    </source>
</reference>
<dbReference type="Pfam" id="PF13589">
    <property type="entry name" value="HATPase_c_3"/>
    <property type="match status" value="1"/>
</dbReference>
<dbReference type="SMART" id="SM01340">
    <property type="entry name" value="DNA_mis_repair"/>
    <property type="match status" value="1"/>
</dbReference>
<proteinExistence type="inferred from homology"/>
<protein>
    <recommendedName>
        <fullName evidence="4">DNA mismatch repair protein S5 domain-containing protein</fullName>
    </recommendedName>
</protein>
<dbReference type="EMBL" id="JAPDRL010000003">
    <property type="protein sequence ID" value="KAJ9669148.1"/>
    <property type="molecule type" value="Genomic_DNA"/>
</dbReference>
<accession>A0ABQ9P4D7</accession>
<evidence type="ECO:0000313" key="6">
    <source>
        <dbReference type="Proteomes" id="UP001172684"/>
    </source>
</evidence>
<evidence type="ECO:0000256" key="1">
    <source>
        <dbReference type="ARBA" id="ARBA00006082"/>
    </source>
</evidence>
<dbReference type="Proteomes" id="UP001172684">
    <property type="component" value="Unassembled WGS sequence"/>
</dbReference>
<gene>
    <name evidence="5" type="ORF">H2201_000499</name>
</gene>
<name>A0ABQ9P4D7_9PEZI</name>
<evidence type="ECO:0000313" key="5">
    <source>
        <dbReference type="EMBL" id="KAJ9669148.1"/>
    </source>
</evidence>
<feature type="region of interest" description="Disordered" evidence="3">
    <location>
        <begin position="450"/>
        <end position="591"/>
    </location>
</feature>
<dbReference type="SUPFAM" id="SSF54211">
    <property type="entry name" value="Ribosomal protein S5 domain 2-like"/>
    <property type="match status" value="1"/>
</dbReference>
<dbReference type="InterPro" id="IPR002099">
    <property type="entry name" value="MutL/Mlh/PMS"/>
</dbReference>
<dbReference type="PANTHER" id="PTHR10073:SF41">
    <property type="entry name" value="MISMATCH REPAIR PROTEIN, PUTATIVE (AFU_ORTHOLOGUE AFUA_8G05820)-RELATED"/>
    <property type="match status" value="1"/>
</dbReference>
<dbReference type="InterPro" id="IPR013507">
    <property type="entry name" value="DNA_mismatch_S5_2-like"/>
</dbReference>
<comment type="caution">
    <text evidence="5">The sequence shown here is derived from an EMBL/GenBank/DDBJ whole genome shotgun (WGS) entry which is preliminary data.</text>
</comment>
<dbReference type="InterPro" id="IPR038973">
    <property type="entry name" value="MutL/Mlh/Pms-like"/>
</dbReference>
<dbReference type="InterPro" id="IPR014762">
    <property type="entry name" value="DNA_mismatch_repair_CS"/>
</dbReference>
<dbReference type="Pfam" id="PF01119">
    <property type="entry name" value="DNA_mis_repair"/>
    <property type="match status" value="1"/>
</dbReference>
<feature type="region of interest" description="Disordered" evidence="3">
    <location>
        <begin position="741"/>
        <end position="795"/>
    </location>
</feature>
<keyword evidence="6" id="KW-1185">Reference proteome</keyword>
<feature type="region of interest" description="Disordered" evidence="3">
    <location>
        <begin position="700"/>
        <end position="725"/>
    </location>
</feature>
<comment type="similarity">
    <text evidence="1">Belongs to the DNA mismatch repair MutL/HexB family.</text>
</comment>
<feature type="domain" description="DNA mismatch repair protein S5" evidence="4">
    <location>
        <begin position="219"/>
        <end position="343"/>
    </location>
</feature>
<dbReference type="CDD" id="cd16926">
    <property type="entry name" value="HATPase_MutL-MLH-PMS-like"/>
    <property type="match status" value="1"/>
</dbReference>
<evidence type="ECO:0000256" key="2">
    <source>
        <dbReference type="ARBA" id="ARBA00022763"/>
    </source>
</evidence>
<organism evidence="5 6">
    <name type="scientific">Coniosporium apollinis</name>
    <dbReference type="NCBI Taxonomy" id="61459"/>
    <lineage>
        <taxon>Eukaryota</taxon>
        <taxon>Fungi</taxon>
        <taxon>Dikarya</taxon>
        <taxon>Ascomycota</taxon>
        <taxon>Pezizomycotina</taxon>
        <taxon>Dothideomycetes</taxon>
        <taxon>Dothideomycetes incertae sedis</taxon>
        <taxon>Coniosporium</taxon>
    </lineage>
</organism>
<dbReference type="NCBIfam" id="TIGR00585">
    <property type="entry name" value="mutl"/>
    <property type="match status" value="1"/>
</dbReference>
<dbReference type="Gene3D" id="3.30.565.10">
    <property type="entry name" value="Histidine kinase-like ATPase, C-terminal domain"/>
    <property type="match status" value="1"/>
</dbReference>
<dbReference type="InterPro" id="IPR014721">
    <property type="entry name" value="Ribsml_uS5_D2-typ_fold_subgr"/>
</dbReference>
<dbReference type="PANTHER" id="PTHR10073">
    <property type="entry name" value="DNA MISMATCH REPAIR PROTEIN MLH, PMS, MUTL"/>
    <property type="match status" value="1"/>
</dbReference>
<keyword evidence="2" id="KW-0227">DNA damage</keyword>